<sequence length="362" mass="41715">MGASSCAHRMSLRSFNSAIAPFTAAKPRGLPSIISPEKCQVLIDRLDLQSKYPKGKTDVVEVFSSNPLLGSMINMEIQPRRHYLVEHARNQLKTWKQMVDTLNKTTGNQEHYQIYHADAYQWPTYTNLLENEIKPQMQDRSRPHDELLLLANLSSPTFGESLWAQWLQCGIYRNWLHRYGRVRMLLLVPELSAQKFTSYPYSLRRNRTTVKFEMYASLKLHAITGNPKKMTSFSYPGEGYDPRRILDDQPIILEPADVSSPKAQLAVIEMIPHDVDPHLDHELYSHILQQFFSSRDQQLVDILPRVAPGAEDLAPQLGELAYLTARDLSLEQWQNVFGVFDSWPFKPSDLDFLDLEISDRRT</sequence>
<evidence type="ECO:0000256" key="1">
    <source>
        <dbReference type="ARBA" id="ARBA00004173"/>
    </source>
</evidence>
<dbReference type="InterPro" id="IPR001737">
    <property type="entry name" value="KsgA/Erm"/>
</dbReference>
<dbReference type="GO" id="GO:0034246">
    <property type="term" value="F:mitochondrial transcription factor activity"/>
    <property type="evidence" value="ECO:0007669"/>
    <property type="project" value="TreeGrafter"/>
</dbReference>
<organism evidence="8 9">
    <name type="scientific">Diutina rugosa</name>
    <name type="common">Yeast</name>
    <name type="synonym">Candida rugosa</name>
    <dbReference type="NCBI Taxonomy" id="5481"/>
    <lineage>
        <taxon>Eukaryota</taxon>
        <taxon>Fungi</taxon>
        <taxon>Dikarya</taxon>
        <taxon>Ascomycota</taxon>
        <taxon>Saccharomycotina</taxon>
        <taxon>Pichiomycetes</taxon>
        <taxon>Debaryomycetaceae</taxon>
        <taxon>Diutina</taxon>
    </lineage>
</organism>
<comment type="caution">
    <text evidence="8">The sequence shown here is derived from an EMBL/GenBank/DDBJ whole genome shotgun (WGS) entry which is preliminary data.</text>
</comment>
<comment type="subcellular location">
    <subcellularLocation>
        <location evidence="1">Mitochondrion</location>
    </subcellularLocation>
</comment>
<gene>
    <name evidence="8" type="ORF">DIURU_002656</name>
</gene>
<dbReference type="PANTHER" id="PTHR11727">
    <property type="entry name" value="DIMETHYLADENOSINE TRANSFERASE"/>
    <property type="match status" value="1"/>
</dbReference>
<dbReference type="EMBL" id="SWFT01000082">
    <property type="protein sequence ID" value="KAA8902760.1"/>
    <property type="molecule type" value="Genomic_DNA"/>
</dbReference>
<keyword evidence="2 7" id="KW-0489">Methyltransferase</keyword>
<proteinExistence type="inferred from homology"/>
<dbReference type="Proteomes" id="UP000449547">
    <property type="component" value="Unassembled WGS sequence"/>
</dbReference>
<dbReference type="SUPFAM" id="SSF53335">
    <property type="entry name" value="S-adenosyl-L-methionine-dependent methyltransferases"/>
    <property type="match status" value="1"/>
</dbReference>
<evidence type="ECO:0000256" key="3">
    <source>
        <dbReference type="ARBA" id="ARBA00022679"/>
    </source>
</evidence>
<keyword evidence="3 7" id="KW-0808">Transferase</keyword>
<keyword evidence="4 7" id="KW-0949">S-adenosyl-L-methionine</keyword>
<dbReference type="GO" id="GO:0006364">
    <property type="term" value="P:rRNA processing"/>
    <property type="evidence" value="ECO:0007669"/>
    <property type="project" value="UniProtKB-KW"/>
</dbReference>
<dbReference type="GO" id="GO:0008168">
    <property type="term" value="F:methyltransferase activity"/>
    <property type="evidence" value="ECO:0007669"/>
    <property type="project" value="UniProtKB-KW"/>
</dbReference>
<evidence type="ECO:0000313" key="8">
    <source>
        <dbReference type="EMBL" id="KAA8902760.1"/>
    </source>
</evidence>
<dbReference type="PANTHER" id="PTHR11727:SF17">
    <property type="entry name" value="DIMETHYLADENOSINE TRANSFERASE 1, MITOCHONDRIAL"/>
    <property type="match status" value="1"/>
</dbReference>
<dbReference type="Gene3D" id="1.10.8.100">
    <property type="entry name" value="Ribosomal RNA adenine dimethylase-like, domain 2"/>
    <property type="match status" value="1"/>
</dbReference>
<evidence type="ECO:0000256" key="6">
    <source>
        <dbReference type="ARBA" id="ARBA00024915"/>
    </source>
</evidence>
<evidence type="ECO:0000256" key="4">
    <source>
        <dbReference type="ARBA" id="ARBA00022691"/>
    </source>
</evidence>
<dbReference type="GO" id="GO:0003723">
    <property type="term" value="F:RNA binding"/>
    <property type="evidence" value="ECO:0007669"/>
    <property type="project" value="UniProtKB-KW"/>
</dbReference>
<keyword evidence="5" id="KW-0694">RNA-binding</keyword>
<dbReference type="VEuPathDB" id="FungiDB:DIURU_002656"/>
<dbReference type="OrthoDB" id="16079at2759"/>
<dbReference type="RefSeq" id="XP_034012508.1">
    <property type="nucleotide sequence ID" value="XM_034155331.1"/>
</dbReference>
<name>A0A642UPB7_DIURU</name>
<evidence type="ECO:0000256" key="5">
    <source>
        <dbReference type="ARBA" id="ARBA00022884"/>
    </source>
</evidence>
<dbReference type="InterPro" id="IPR029063">
    <property type="entry name" value="SAM-dependent_MTases_sf"/>
</dbReference>
<dbReference type="EC" id="2.1.1.-" evidence="7"/>
<evidence type="ECO:0000256" key="7">
    <source>
        <dbReference type="RuleBase" id="RU362106"/>
    </source>
</evidence>
<comment type="similarity">
    <text evidence="7">Belongs to the class I-like SAM-binding methyltransferase superfamily. rRNA adenine N(6)-methyltransferase family.</text>
</comment>
<dbReference type="AlphaFoldDB" id="A0A642UPB7"/>
<dbReference type="GO" id="GO:0006391">
    <property type="term" value="P:transcription initiation at mitochondrial promoter"/>
    <property type="evidence" value="ECO:0007669"/>
    <property type="project" value="TreeGrafter"/>
</dbReference>
<dbReference type="InterPro" id="IPR023165">
    <property type="entry name" value="rRNA_Ade_diMease-like_C"/>
</dbReference>
<reference evidence="8 9" key="1">
    <citation type="submission" date="2019-07" db="EMBL/GenBank/DDBJ databases">
        <title>Genome assembly of two rare yeast pathogens: Diutina rugosa and Trichomonascus ciferrii.</title>
        <authorList>
            <person name="Mixao V."/>
            <person name="Saus E."/>
            <person name="Hansen A."/>
            <person name="Lass-Flor C."/>
            <person name="Gabaldon T."/>
        </authorList>
    </citation>
    <scope>NUCLEOTIDE SEQUENCE [LARGE SCALE GENOMIC DNA]</scope>
    <source>
        <strain evidence="8 9">CBS 613</strain>
    </source>
</reference>
<dbReference type="Pfam" id="PF00398">
    <property type="entry name" value="RrnaAD"/>
    <property type="match status" value="1"/>
</dbReference>
<comment type="function">
    <text evidence="6">Mitochondrial transcription factor that confers selective promoter recognition on the core subunit of the yeast mitochondrial RNA polymerase. Interacts with DNA in a non-specific manner.</text>
</comment>
<dbReference type="GeneID" id="54781307"/>
<protein>
    <recommendedName>
        <fullName evidence="7">rRNA adenine N(6)-methyltransferase</fullName>
        <ecNumber evidence="7">2.1.1.-</ecNumber>
    </recommendedName>
</protein>
<dbReference type="GO" id="GO:0032259">
    <property type="term" value="P:methylation"/>
    <property type="evidence" value="ECO:0007669"/>
    <property type="project" value="UniProtKB-KW"/>
</dbReference>
<dbReference type="OMA" id="WDYVTKH"/>
<evidence type="ECO:0000313" key="9">
    <source>
        <dbReference type="Proteomes" id="UP000449547"/>
    </source>
</evidence>
<dbReference type="GO" id="GO:0034245">
    <property type="term" value="C:mitochondrial DNA-directed RNA polymerase complex"/>
    <property type="evidence" value="ECO:0007669"/>
    <property type="project" value="TreeGrafter"/>
</dbReference>
<keyword evidence="9" id="KW-1185">Reference proteome</keyword>
<evidence type="ECO:0000256" key="2">
    <source>
        <dbReference type="ARBA" id="ARBA00022603"/>
    </source>
</evidence>
<accession>A0A642UPB7</accession>
<keyword evidence="7" id="KW-0698">rRNA processing</keyword>
<dbReference type="GO" id="GO:0005759">
    <property type="term" value="C:mitochondrial matrix"/>
    <property type="evidence" value="ECO:0007669"/>
    <property type="project" value="TreeGrafter"/>
</dbReference>
<dbReference type="Gene3D" id="3.40.50.150">
    <property type="entry name" value="Vaccinia Virus protein VP39"/>
    <property type="match status" value="1"/>
</dbReference>